<reference evidence="3" key="1">
    <citation type="submission" date="2023-07" db="EMBL/GenBank/DDBJ databases">
        <title>Description of three actinobacteria isolated from air of manufacturing shop in a pharmaceutical factory.</title>
        <authorList>
            <person name="Zhang D.-F."/>
        </authorList>
    </citation>
    <scope>NUCLEOTIDE SEQUENCE [LARGE SCALE GENOMIC DNA]</scope>
    <source>
        <strain evidence="3">CCTCC AB 2011122</strain>
    </source>
</reference>
<dbReference type="EMBL" id="JAVKGS010000002">
    <property type="protein sequence ID" value="MDR5691896.1"/>
    <property type="molecule type" value="Genomic_DNA"/>
</dbReference>
<protein>
    <submittedName>
        <fullName evidence="2">Uncharacterized protein</fullName>
    </submittedName>
</protein>
<evidence type="ECO:0000256" key="1">
    <source>
        <dbReference type="SAM" id="Phobius"/>
    </source>
</evidence>
<keyword evidence="1" id="KW-1133">Transmembrane helix</keyword>
<feature type="transmembrane region" description="Helical" evidence="1">
    <location>
        <begin position="21"/>
        <end position="54"/>
    </location>
</feature>
<proteinExistence type="predicted"/>
<dbReference type="RefSeq" id="WP_310520480.1">
    <property type="nucleotide sequence ID" value="NZ_BAABBS010000002.1"/>
</dbReference>
<accession>A0ABU1FKB2</accession>
<sequence>MTERVDTETTLEREWPPGVKAAVLVVAGASALVHVSGIWFTLPVSMAALVLAEIAAPELGTRTRRWLAALAILGLVLATGRILTTL</sequence>
<name>A0ABU1FKB2_9MICO</name>
<comment type="caution">
    <text evidence="2">The sequence shown here is derived from an EMBL/GenBank/DDBJ whole genome shotgun (WGS) entry which is preliminary data.</text>
</comment>
<evidence type="ECO:0000313" key="3">
    <source>
        <dbReference type="Proteomes" id="UP001260072"/>
    </source>
</evidence>
<dbReference type="Proteomes" id="UP001260072">
    <property type="component" value="Unassembled WGS sequence"/>
</dbReference>
<gene>
    <name evidence="2" type="ORF">RH861_07440</name>
</gene>
<keyword evidence="1" id="KW-0812">Transmembrane</keyword>
<feature type="transmembrane region" description="Helical" evidence="1">
    <location>
        <begin position="66"/>
        <end position="84"/>
    </location>
</feature>
<organism evidence="2 3">
    <name type="scientific">Agromyces indicus</name>
    <dbReference type="NCBI Taxonomy" id="758919"/>
    <lineage>
        <taxon>Bacteria</taxon>
        <taxon>Bacillati</taxon>
        <taxon>Actinomycetota</taxon>
        <taxon>Actinomycetes</taxon>
        <taxon>Micrococcales</taxon>
        <taxon>Microbacteriaceae</taxon>
        <taxon>Agromyces</taxon>
    </lineage>
</organism>
<evidence type="ECO:0000313" key="2">
    <source>
        <dbReference type="EMBL" id="MDR5691896.1"/>
    </source>
</evidence>
<keyword evidence="3" id="KW-1185">Reference proteome</keyword>
<keyword evidence="1" id="KW-0472">Membrane</keyword>